<dbReference type="CDD" id="cd00038">
    <property type="entry name" value="CAP_ED"/>
    <property type="match status" value="1"/>
</dbReference>
<comment type="caution">
    <text evidence="6">The sequence shown here is derived from an EMBL/GenBank/DDBJ whole genome shotgun (WGS) entry which is preliminary data.</text>
</comment>
<evidence type="ECO:0000313" key="6">
    <source>
        <dbReference type="EMBL" id="MBC9798303.1"/>
    </source>
</evidence>
<proteinExistence type="predicted"/>
<dbReference type="Pfam" id="PF00027">
    <property type="entry name" value="cNMP_binding"/>
    <property type="match status" value="1"/>
</dbReference>
<reference evidence="6 7" key="1">
    <citation type="submission" date="2020-09" db="EMBL/GenBank/DDBJ databases">
        <title>Sinomicrobium weinanense sp. nov., a halophilic bacteria isolated from saline-alkali soil.</title>
        <authorList>
            <person name="Wu P."/>
            <person name="Ren H."/>
            <person name="Mei Y."/>
            <person name="Liang Y."/>
            <person name="Chen Z."/>
        </authorList>
    </citation>
    <scope>NUCLEOTIDE SEQUENCE [LARGE SCALE GENOMIC DNA]</scope>
    <source>
        <strain evidence="6 7">FJxs</strain>
    </source>
</reference>
<evidence type="ECO:0000256" key="1">
    <source>
        <dbReference type="ARBA" id="ARBA00023015"/>
    </source>
</evidence>
<accession>A0A926JW66</accession>
<organism evidence="6 7">
    <name type="scientific">Sinomicrobium weinanense</name>
    <dbReference type="NCBI Taxonomy" id="2842200"/>
    <lineage>
        <taxon>Bacteria</taxon>
        <taxon>Pseudomonadati</taxon>
        <taxon>Bacteroidota</taxon>
        <taxon>Flavobacteriia</taxon>
        <taxon>Flavobacteriales</taxon>
        <taxon>Flavobacteriaceae</taxon>
        <taxon>Sinomicrobium</taxon>
    </lineage>
</organism>
<evidence type="ECO:0000256" key="3">
    <source>
        <dbReference type="ARBA" id="ARBA00023163"/>
    </source>
</evidence>
<dbReference type="InterPro" id="IPR000595">
    <property type="entry name" value="cNMP-bd_dom"/>
</dbReference>
<dbReference type="PROSITE" id="PS51063">
    <property type="entry name" value="HTH_CRP_2"/>
    <property type="match status" value="1"/>
</dbReference>
<dbReference type="RefSeq" id="WP_187967427.1">
    <property type="nucleotide sequence ID" value="NZ_JACVDC010000103.1"/>
</dbReference>
<dbReference type="PROSITE" id="PS50042">
    <property type="entry name" value="CNMP_BINDING_3"/>
    <property type="match status" value="1"/>
</dbReference>
<dbReference type="InterPro" id="IPR012318">
    <property type="entry name" value="HTH_CRP"/>
</dbReference>
<dbReference type="InterPro" id="IPR018490">
    <property type="entry name" value="cNMP-bd_dom_sf"/>
</dbReference>
<keyword evidence="2" id="KW-0238">DNA-binding</keyword>
<feature type="domain" description="HTH crp-type" evidence="5">
    <location>
        <begin position="130"/>
        <end position="198"/>
    </location>
</feature>
<evidence type="ECO:0000313" key="7">
    <source>
        <dbReference type="Proteomes" id="UP000653730"/>
    </source>
</evidence>
<name>A0A926JW66_9FLAO</name>
<dbReference type="InterPro" id="IPR036390">
    <property type="entry name" value="WH_DNA-bd_sf"/>
</dbReference>
<feature type="domain" description="Cyclic nucleotide-binding" evidence="4">
    <location>
        <begin position="17"/>
        <end position="116"/>
    </location>
</feature>
<keyword evidence="3" id="KW-0804">Transcription</keyword>
<dbReference type="PRINTS" id="PR00034">
    <property type="entry name" value="HTHCRP"/>
</dbReference>
<dbReference type="Gene3D" id="2.60.120.10">
    <property type="entry name" value="Jelly Rolls"/>
    <property type="match status" value="1"/>
</dbReference>
<keyword evidence="1" id="KW-0805">Transcription regulation</keyword>
<evidence type="ECO:0000259" key="4">
    <source>
        <dbReference type="PROSITE" id="PS50042"/>
    </source>
</evidence>
<dbReference type="Proteomes" id="UP000653730">
    <property type="component" value="Unassembled WGS sequence"/>
</dbReference>
<dbReference type="SUPFAM" id="SSF51206">
    <property type="entry name" value="cAMP-binding domain-like"/>
    <property type="match status" value="1"/>
</dbReference>
<evidence type="ECO:0000259" key="5">
    <source>
        <dbReference type="PROSITE" id="PS51063"/>
    </source>
</evidence>
<keyword evidence="7" id="KW-1185">Reference proteome</keyword>
<dbReference type="Pfam" id="PF13545">
    <property type="entry name" value="HTH_Crp_2"/>
    <property type="match status" value="1"/>
</dbReference>
<dbReference type="InterPro" id="IPR014710">
    <property type="entry name" value="RmlC-like_jellyroll"/>
</dbReference>
<evidence type="ECO:0000256" key="2">
    <source>
        <dbReference type="ARBA" id="ARBA00023125"/>
    </source>
</evidence>
<dbReference type="GO" id="GO:0006355">
    <property type="term" value="P:regulation of DNA-templated transcription"/>
    <property type="evidence" value="ECO:0007669"/>
    <property type="project" value="InterPro"/>
</dbReference>
<gene>
    <name evidence="6" type="ORF">IBL28_20210</name>
</gene>
<protein>
    <submittedName>
        <fullName evidence="6">Crp/Fnr family transcriptional regulator</fullName>
    </submittedName>
</protein>
<dbReference type="AlphaFoldDB" id="A0A926JW66"/>
<dbReference type="EMBL" id="JACVDC010000103">
    <property type="protein sequence ID" value="MBC9798303.1"/>
    <property type="molecule type" value="Genomic_DNA"/>
</dbReference>
<dbReference type="SUPFAM" id="SSF46785">
    <property type="entry name" value="Winged helix' DNA-binding domain"/>
    <property type="match status" value="1"/>
</dbReference>
<dbReference type="GO" id="GO:0003677">
    <property type="term" value="F:DNA binding"/>
    <property type="evidence" value="ECO:0007669"/>
    <property type="project" value="UniProtKB-KW"/>
</dbReference>
<sequence length="198" mass="22918">MITTDLLLDFGAKLVSYDKGDRIFLEKQSARNYYQVHSGGVKMNNFNEEGKEFIQGIFQESESFGEPPLFIDVTYPANAEALSDTYIYVLPKPFFFDLLNTHPEEHLKITDTLARRLYYKAIMASELSSQEPEHRILRILDYLKKHVYGLEAPFSFKVNLTRQQIADLTGLRVETVIRASKCLEKKGAVKILKRKLYR</sequence>